<protein>
    <submittedName>
        <fullName evidence="1">Uncharacterized protein</fullName>
    </submittedName>
</protein>
<keyword evidence="2" id="KW-1185">Reference proteome</keyword>
<accession>J0QKE0</accession>
<dbReference type="HOGENOM" id="CLU_3372281_0_0_5"/>
<sequence>MKIYTLDDVAVLIDKVNKYDGDILSIFVLEKKKE</sequence>
<evidence type="ECO:0000313" key="1">
    <source>
        <dbReference type="EMBL" id="EJF86066.1"/>
    </source>
</evidence>
<dbReference type="AlphaFoldDB" id="J0QKE0"/>
<dbReference type="Proteomes" id="UP000001077">
    <property type="component" value="Unassembled WGS sequence"/>
</dbReference>
<comment type="caution">
    <text evidence="1">The sequence shown here is derived from an EMBL/GenBank/DDBJ whole genome shotgun (WGS) entry which is preliminary data.</text>
</comment>
<gene>
    <name evidence="1" type="ORF">MCY_00903</name>
</gene>
<name>J0QKE0_9HYPH</name>
<proteinExistence type="predicted"/>
<reference evidence="1 2" key="1">
    <citation type="submission" date="2012-03" db="EMBL/GenBank/DDBJ databases">
        <title>The Genome Sequence of Bartonella rattimassiliensis 15908.</title>
        <authorList>
            <consortium name="The Broad Institute Genome Sequencing Platform"/>
            <consortium name="The Broad Institute Genome Sequencing Center for Infectious Disease"/>
            <person name="Feldgarden M."/>
            <person name="Kirby J."/>
            <person name="Kosoy M."/>
            <person name="Birtles R."/>
            <person name="Probert W.S."/>
            <person name="Chiaraviglio L."/>
            <person name="Young S.K."/>
            <person name="Zeng Q."/>
            <person name="Gargeya S."/>
            <person name="Fitzgerald M."/>
            <person name="Haas B."/>
            <person name="Abouelleil A."/>
            <person name="Alvarado L."/>
            <person name="Arachchi H.M."/>
            <person name="Berlin A."/>
            <person name="Chapman S.B."/>
            <person name="Gearin G."/>
            <person name="Goldberg J."/>
            <person name="Griggs A."/>
            <person name="Gujja S."/>
            <person name="Hansen M."/>
            <person name="Heiman D."/>
            <person name="Howarth C."/>
            <person name="Larimer J."/>
            <person name="Lui A."/>
            <person name="MacDonald P.J.P."/>
            <person name="McCowen C."/>
            <person name="Montmayeur A."/>
            <person name="Murphy C."/>
            <person name="Neiman D."/>
            <person name="Pearson M."/>
            <person name="Priest M."/>
            <person name="Roberts A."/>
            <person name="Saif S."/>
            <person name="Shea T."/>
            <person name="Sisk P."/>
            <person name="Stolte C."/>
            <person name="Sykes S."/>
            <person name="Wortman J."/>
            <person name="Nusbaum C."/>
            <person name="Birren B."/>
        </authorList>
    </citation>
    <scope>NUCLEOTIDE SEQUENCE [LARGE SCALE GENOMIC DNA]</scope>
    <source>
        <strain evidence="1 2">15908</strain>
    </source>
</reference>
<dbReference type="EMBL" id="AILY01000019">
    <property type="protein sequence ID" value="EJF86066.1"/>
    <property type="molecule type" value="Genomic_DNA"/>
</dbReference>
<organism evidence="1 2">
    <name type="scientific">Bartonella rattimassiliensis 15908</name>
    <dbReference type="NCBI Taxonomy" id="1094556"/>
    <lineage>
        <taxon>Bacteria</taxon>
        <taxon>Pseudomonadati</taxon>
        <taxon>Pseudomonadota</taxon>
        <taxon>Alphaproteobacteria</taxon>
        <taxon>Hyphomicrobiales</taxon>
        <taxon>Bartonellaceae</taxon>
        <taxon>Bartonella</taxon>
    </lineage>
</organism>
<evidence type="ECO:0000313" key="2">
    <source>
        <dbReference type="Proteomes" id="UP000001077"/>
    </source>
</evidence>